<dbReference type="Proteomes" id="UP000246740">
    <property type="component" value="Unassembled WGS sequence"/>
</dbReference>
<dbReference type="InParanoid" id="A0A317XZ02"/>
<evidence type="ECO:0000256" key="1">
    <source>
        <dbReference type="SAM" id="MobiDB-lite"/>
    </source>
</evidence>
<feature type="region of interest" description="Disordered" evidence="1">
    <location>
        <begin position="241"/>
        <end position="282"/>
    </location>
</feature>
<proteinExistence type="predicted"/>
<protein>
    <submittedName>
        <fullName evidence="2">Uncharacterized protein</fullName>
    </submittedName>
</protein>
<organism evidence="2 3">
    <name type="scientific">Testicularia cyperi</name>
    <dbReference type="NCBI Taxonomy" id="1882483"/>
    <lineage>
        <taxon>Eukaryota</taxon>
        <taxon>Fungi</taxon>
        <taxon>Dikarya</taxon>
        <taxon>Basidiomycota</taxon>
        <taxon>Ustilaginomycotina</taxon>
        <taxon>Ustilaginomycetes</taxon>
        <taxon>Ustilaginales</taxon>
        <taxon>Anthracoideaceae</taxon>
        <taxon>Testicularia</taxon>
    </lineage>
</organism>
<evidence type="ECO:0000313" key="3">
    <source>
        <dbReference type="Proteomes" id="UP000246740"/>
    </source>
</evidence>
<name>A0A317XZ02_9BASI</name>
<sequence length="282" mass="30970">MASAKLAGMTASEPPFTTASPFLTTPQDLASIPSLVDEPLESRLEIYAYFLGSDSQRSARLFSSSAIPPALYPLCLVLRYLITKEHLRLGESSKRFNWSFKQVWAAVSSGCTAYTVHQALKSNPEATTLPAAGITRDVSASTLEPTTKDIHLQSSLQITLHSAWLLAQTLLLCPTPFDTPPSSLVQGPLFHELSLSKTQVTAESVLQDPNTTRLEKEVLQWVLDGTDEWLAIDVEALRKAKRERKKEEKRSQTSAAAKQAPQPKGGFGLLMLNDDDDNDEDD</sequence>
<accession>A0A317XZ02</accession>
<dbReference type="EMBL" id="KZ819188">
    <property type="protein sequence ID" value="PWZ03013.1"/>
    <property type="molecule type" value="Genomic_DNA"/>
</dbReference>
<keyword evidence="3" id="KW-1185">Reference proteome</keyword>
<dbReference type="OrthoDB" id="2552690at2759"/>
<evidence type="ECO:0000313" key="2">
    <source>
        <dbReference type="EMBL" id="PWZ03013.1"/>
    </source>
</evidence>
<feature type="compositionally biased region" description="Acidic residues" evidence="1">
    <location>
        <begin position="273"/>
        <end position="282"/>
    </location>
</feature>
<gene>
    <name evidence="2" type="ORF">BCV70DRAFT_9686</name>
</gene>
<dbReference type="STRING" id="1882483.A0A317XZ02"/>
<reference evidence="2 3" key="1">
    <citation type="journal article" date="2018" name="Mol. Biol. Evol.">
        <title>Broad Genomic Sampling Reveals a Smut Pathogenic Ancestry of the Fungal Clade Ustilaginomycotina.</title>
        <authorList>
            <person name="Kijpornyongpan T."/>
            <person name="Mondo S.J."/>
            <person name="Barry K."/>
            <person name="Sandor L."/>
            <person name="Lee J."/>
            <person name="Lipzen A."/>
            <person name="Pangilinan J."/>
            <person name="LaButti K."/>
            <person name="Hainaut M."/>
            <person name="Henrissat B."/>
            <person name="Grigoriev I.V."/>
            <person name="Spatafora J.W."/>
            <person name="Aime M.C."/>
        </authorList>
    </citation>
    <scope>NUCLEOTIDE SEQUENCE [LARGE SCALE GENOMIC DNA]</scope>
    <source>
        <strain evidence="2 3">MCA 3645</strain>
    </source>
</reference>
<dbReference type="AlphaFoldDB" id="A0A317XZ02"/>